<dbReference type="Gene3D" id="3.40.50.410">
    <property type="entry name" value="von Willebrand factor, type A domain"/>
    <property type="match status" value="1"/>
</dbReference>
<accession>A0A947D645</accession>
<sequence>MTTDILASPDPLGRWKAGAHIRGSDTPVPLISTRYDIRIRGALAEIATRRVFRNAEAGSIEATLTFPVPVQATLYGLTATIDGRRLVAQAAARGAAREVYETAIDRGRTAVLHEEVLRGIHMLSIANIPPGGEVAVEDRWVVALTTLGPATDRLTPDGSVAVLRIPVTVGDLYGRSPLPDSDDLVGGGAPARASIYATADTGALTVNGLRPGADGLEVPLGRPIDLRLEGWRPAALSAPFGDGRGLRLTLAPAPIAENRLDCDLLLDESGSMGERDPGGRTKHETAVAGLRDAVGRLRPGDRLRLWRFDERHDFVGAVTDATSLETALRGLTGPHGGTEIGGALAAVADRPESRTVVIVTDGKSYALDVQALAQTGRRFTVVLIGEDSLEANVGHLAALSGGDLFVGAAADTGRLLAAAVASARQPIAPPASGGDPLRDGLALTRSGLTITVDFHPGPEAGAEDEAVAAFAAGLILPRLDAAAATELALRHRLVTHLTSLVMVDEAGAVSEELPATRKVALPTMDFEMAVAMDVAMFRTFSPSMATPGSPARSRTAPTKVMLPDHDAPASAPSGGAVDPAEPDAAARAPSLLRRLFRRRGDGDLKTIAASIPWHDITDLADLPGRLTPEQAAALDRLARHPAVVALAARLGRRVEIVAAALLAELARPGDRNAGRLARRGLAGCVKAEIAALWQAIAP</sequence>
<dbReference type="SUPFAM" id="SSF53300">
    <property type="entry name" value="vWA-like"/>
    <property type="match status" value="1"/>
</dbReference>
<comment type="caution">
    <text evidence="3">The sequence shown here is derived from an EMBL/GenBank/DDBJ whole genome shotgun (WGS) entry which is preliminary data.</text>
</comment>
<dbReference type="Proteomes" id="UP000766595">
    <property type="component" value="Unassembled WGS sequence"/>
</dbReference>
<dbReference type="Pfam" id="PF13519">
    <property type="entry name" value="VWA_2"/>
    <property type="match status" value="1"/>
</dbReference>
<keyword evidence="4" id="KW-1185">Reference proteome</keyword>
<gene>
    <name evidence="3" type="ORF">KL771_12455</name>
</gene>
<dbReference type="SMART" id="SM00327">
    <property type="entry name" value="VWA"/>
    <property type="match status" value="1"/>
</dbReference>
<feature type="domain" description="VIT" evidence="2">
    <location>
        <begin position="14"/>
        <end position="142"/>
    </location>
</feature>
<dbReference type="RefSeq" id="WP_261968874.1">
    <property type="nucleotide sequence ID" value="NZ_JAHHZF010000005.1"/>
</dbReference>
<dbReference type="AlphaFoldDB" id="A0A947D645"/>
<dbReference type="InterPro" id="IPR013694">
    <property type="entry name" value="VIT"/>
</dbReference>
<proteinExistence type="predicted"/>
<dbReference type="PANTHER" id="PTHR45737:SF6">
    <property type="entry name" value="VON WILLEBRAND FACTOR A DOMAIN-CONTAINING PROTEIN 5A"/>
    <property type="match status" value="1"/>
</dbReference>
<reference evidence="3 4" key="1">
    <citation type="submission" date="2021-06" db="EMBL/GenBank/DDBJ databases">
        <authorList>
            <person name="Grouzdev D.S."/>
            <person name="Koziaeva V."/>
        </authorList>
    </citation>
    <scope>NUCLEOTIDE SEQUENCE [LARGE SCALE GENOMIC DNA]</scope>
    <source>
        <strain evidence="3 4">22</strain>
    </source>
</reference>
<dbReference type="PANTHER" id="PTHR45737">
    <property type="entry name" value="VON WILLEBRAND FACTOR A DOMAIN-CONTAINING PROTEIN 5A"/>
    <property type="match status" value="1"/>
</dbReference>
<organism evidence="3 4">
    <name type="scientific">Prosthecodimorpha staleyi</name>
    <dbReference type="NCBI Taxonomy" id="2840188"/>
    <lineage>
        <taxon>Bacteria</taxon>
        <taxon>Pseudomonadati</taxon>
        <taxon>Pseudomonadota</taxon>
        <taxon>Alphaproteobacteria</taxon>
        <taxon>Hyphomicrobiales</taxon>
        <taxon>Ancalomicrobiaceae</taxon>
        <taxon>Prosthecodimorpha</taxon>
    </lineage>
</organism>
<dbReference type="PROSITE" id="PS51468">
    <property type="entry name" value="VIT"/>
    <property type="match status" value="1"/>
</dbReference>
<protein>
    <submittedName>
        <fullName evidence="3">VWA domain-containing protein</fullName>
    </submittedName>
</protein>
<dbReference type="InterPro" id="IPR036465">
    <property type="entry name" value="vWFA_dom_sf"/>
</dbReference>
<evidence type="ECO:0000313" key="3">
    <source>
        <dbReference type="EMBL" id="MBT9290276.1"/>
    </source>
</evidence>
<feature type="region of interest" description="Disordered" evidence="1">
    <location>
        <begin position="543"/>
        <end position="584"/>
    </location>
</feature>
<evidence type="ECO:0000256" key="1">
    <source>
        <dbReference type="SAM" id="MobiDB-lite"/>
    </source>
</evidence>
<name>A0A947D645_9HYPH</name>
<evidence type="ECO:0000259" key="2">
    <source>
        <dbReference type="PROSITE" id="PS51468"/>
    </source>
</evidence>
<dbReference type="EMBL" id="JAHHZF010000005">
    <property type="protein sequence ID" value="MBT9290276.1"/>
    <property type="molecule type" value="Genomic_DNA"/>
</dbReference>
<dbReference type="SMART" id="SM00609">
    <property type="entry name" value="VIT"/>
    <property type="match status" value="1"/>
</dbReference>
<evidence type="ECO:0000313" key="4">
    <source>
        <dbReference type="Proteomes" id="UP000766595"/>
    </source>
</evidence>
<dbReference type="InterPro" id="IPR002035">
    <property type="entry name" value="VWF_A"/>
</dbReference>
<dbReference type="Pfam" id="PF08487">
    <property type="entry name" value="VIT"/>
    <property type="match status" value="1"/>
</dbReference>
<dbReference type="CDD" id="cd00198">
    <property type="entry name" value="vWFA"/>
    <property type="match status" value="1"/>
</dbReference>